<dbReference type="EnsemblPlants" id="KQK90589">
    <property type="protein sequence ID" value="KQK90589"/>
    <property type="gene ID" value="SETIT_038405mg"/>
</dbReference>
<dbReference type="Gramene" id="KQK90589">
    <property type="protein sequence ID" value="KQK90589"/>
    <property type="gene ID" value="SETIT_038405mg"/>
</dbReference>
<feature type="transmembrane region" description="Helical" evidence="1">
    <location>
        <begin position="49"/>
        <end position="66"/>
    </location>
</feature>
<evidence type="ECO:0000313" key="2">
    <source>
        <dbReference type="EnsemblPlants" id="KQK90589"/>
    </source>
</evidence>
<evidence type="ECO:0000256" key="1">
    <source>
        <dbReference type="SAM" id="Phobius"/>
    </source>
</evidence>
<proteinExistence type="predicted"/>
<keyword evidence="1" id="KW-0472">Membrane</keyword>
<dbReference type="AlphaFoldDB" id="K4AHP8"/>
<reference evidence="3" key="1">
    <citation type="journal article" date="2012" name="Nat. Biotechnol.">
        <title>Reference genome sequence of the model plant Setaria.</title>
        <authorList>
            <person name="Bennetzen J.L."/>
            <person name="Schmutz J."/>
            <person name="Wang H."/>
            <person name="Percifield R."/>
            <person name="Hawkins J."/>
            <person name="Pontaroli A.C."/>
            <person name="Estep M."/>
            <person name="Feng L."/>
            <person name="Vaughn J.N."/>
            <person name="Grimwood J."/>
            <person name="Jenkins J."/>
            <person name="Barry K."/>
            <person name="Lindquist E."/>
            <person name="Hellsten U."/>
            <person name="Deshpande S."/>
            <person name="Wang X."/>
            <person name="Wu X."/>
            <person name="Mitros T."/>
            <person name="Triplett J."/>
            <person name="Yang X."/>
            <person name="Ye C.Y."/>
            <person name="Mauro-Herrera M."/>
            <person name="Wang L."/>
            <person name="Li P."/>
            <person name="Sharma M."/>
            <person name="Sharma R."/>
            <person name="Ronald P.C."/>
            <person name="Panaud O."/>
            <person name="Kellogg E.A."/>
            <person name="Brutnell T.P."/>
            <person name="Doust A.N."/>
            <person name="Tuskan G.A."/>
            <person name="Rokhsar D."/>
            <person name="Devos K.M."/>
        </authorList>
    </citation>
    <scope>NUCLEOTIDE SEQUENCE [LARGE SCALE GENOMIC DNA]</scope>
    <source>
        <strain evidence="3">cv. Yugu1</strain>
    </source>
</reference>
<dbReference type="HOGENOM" id="CLU_2817331_0_0_1"/>
<keyword evidence="1" id="KW-1133">Transmembrane helix</keyword>
<keyword evidence="1" id="KW-0812">Transmembrane</keyword>
<keyword evidence="3" id="KW-1185">Reference proteome</keyword>
<sequence>MLHIFVDVVLLILFIEYLKGRKMGIIEYSILFVFFWSMRTLGDLCPLDIVLLLAALFSFAILVYFYS</sequence>
<organism evidence="2 3">
    <name type="scientific">Setaria italica</name>
    <name type="common">Foxtail millet</name>
    <name type="synonym">Panicum italicum</name>
    <dbReference type="NCBI Taxonomy" id="4555"/>
    <lineage>
        <taxon>Eukaryota</taxon>
        <taxon>Viridiplantae</taxon>
        <taxon>Streptophyta</taxon>
        <taxon>Embryophyta</taxon>
        <taxon>Tracheophyta</taxon>
        <taxon>Spermatophyta</taxon>
        <taxon>Magnoliopsida</taxon>
        <taxon>Liliopsida</taxon>
        <taxon>Poales</taxon>
        <taxon>Poaceae</taxon>
        <taxon>PACMAD clade</taxon>
        <taxon>Panicoideae</taxon>
        <taxon>Panicodae</taxon>
        <taxon>Paniceae</taxon>
        <taxon>Cenchrinae</taxon>
        <taxon>Setaria</taxon>
    </lineage>
</organism>
<name>K4AHP8_SETIT</name>
<protein>
    <submittedName>
        <fullName evidence="2">Uncharacterized protein</fullName>
    </submittedName>
</protein>
<accession>K4AHP8</accession>
<dbReference type="EMBL" id="AGNK02005947">
    <property type="status" value="NOT_ANNOTATED_CDS"/>
    <property type="molecule type" value="Genomic_DNA"/>
</dbReference>
<reference evidence="2" key="2">
    <citation type="submission" date="2018-08" db="UniProtKB">
        <authorList>
            <consortium name="EnsemblPlants"/>
        </authorList>
    </citation>
    <scope>IDENTIFICATION</scope>
    <source>
        <strain evidence="2">Yugu1</strain>
    </source>
</reference>
<evidence type="ECO:0000313" key="3">
    <source>
        <dbReference type="Proteomes" id="UP000004995"/>
    </source>
</evidence>
<dbReference type="Proteomes" id="UP000004995">
    <property type="component" value="Unassembled WGS sequence"/>
</dbReference>
<dbReference type="InParanoid" id="K4AHP8"/>